<reference evidence="2" key="1">
    <citation type="submission" date="2016-01" db="EMBL/GenBank/DDBJ databases">
        <authorList>
            <person name="Peeters Charlotte."/>
        </authorList>
    </citation>
    <scope>NUCLEOTIDE SEQUENCE [LARGE SCALE GENOMIC DNA]</scope>
</reference>
<dbReference type="EMBL" id="FCOI02000006">
    <property type="protein sequence ID" value="SAK56207.1"/>
    <property type="molecule type" value="Genomic_DNA"/>
</dbReference>
<accession>A0A158AGM9</accession>
<evidence type="ECO:0000313" key="2">
    <source>
        <dbReference type="Proteomes" id="UP000054624"/>
    </source>
</evidence>
<proteinExistence type="predicted"/>
<sequence length="193" mass="20947">MAGPPAPQRGARHNDAPLACYHFAAPVEQTPVPSSLMSSRRPRLQAARSLSRKPLSKDMLLPLPSSAVQTVALSNHLTFAACRAGAGSAHLFNELIQLVYGTFFVQDAGYGDTDVIIYARAEAALERGLQRAEDERLWALEAADLPMFEAVLQQADRQLASAPRYVHVGARDRLKRFAASGRASPLMSTASRH</sequence>
<name>A0A158AGM9_9BURK</name>
<protein>
    <submittedName>
        <fullName evidence="1">Fis family transcriptional regulator</fullName>
    </submittedName>
</protein>
<organism evidence="1 2">
    <name type="scientific">Caballeronia temeraria</name>
    <dbReference type="NCBI Taxonomy" id="1777137"/>
    <lineage>
        <taxon>Bacteria</taxon>
        <taxon>Pseudomonadati</taxon>
        <taxon>Pseudomonadota</taxon>
        <taxon>Betaproteobacteria</taxon>
        <taxon>Burkholderiales</taxon>
        <taxon>Burkholderiaceae</taxon>
        <taxon>Caballeronia</taxon>
    </lineage>
</organism>
<evidence type="ECO:0000313" key="1">
    <source>
        <dbReference type="EMBL" id="SAK56207.1"/>
    </source>
</evidence>
<dbReference type="AlphaFoldDB" id="A0A158AGM9"/>
<dbReference type="Proteomes" id="UP000054624">
    <property type="component" value="Unassembled WGS sequence"/>
</dbReference>
<keyword evidence="2" id="KW-1185">Reference proteome</keyword>
<gene>
    <name evidence="1" type="ORF">AWB76_02249</name>
</gene>